<proteinExistence type="predicted"/>
<evidence type="ECO:0008006" key="3">
    <source>
        <dbReference type="Google" id="ProtNLM"/>
    </source>
</evidence>
<sequence length="197" mass="22690">MSMFRKRIPQWGLPVLCLLLLIPGFTETFRGQQVAEASQSQEGIPLLVTVELPRMKVREYHRPYVAVWIEDESRELVQHLSVWYQQGANSEGHGKKWLPDLRQWWRRGGRKMDAEIDAVSGATRTVGKHPIRATDQMLKNLMPGDYRIVVEAVREVGGRELVRLPFTWPPRKSEQVHTSGKTELGQVFLQLTPPQDK</sequence>
<evidence type="ECO:0000313" key="2">
    <source>
        <dbReference type="Proteomes" id="UP000320722"/>
    </source>
</evidence>
<reference evidence="1 2" key="1">
    <citation type="submission" date="2019-02" db="EMBL/GenBank/DDBJ databases">
        <title>Deep-cultivation of Planctomycetes and their phenomic and genomic characterization uncovers novel biology.</title>
        <authorList>
            <person name="Wiegand S."/>
            <person name="Jogler M."/>
            <person name="Boedeker C."/>
            <person name="Pinto D."/>
            <person name="Vollmers J."/>
            <person name="Rivas-Marin E."/>
            <person name="Kohn T."/>
            <person name="Peeters S.H."/>
            <person name="Heuer A."/>
            <person name="Rast P."/>
            <person name="Oberbeckmann S."/>
            <person name="Bunk B."/>
            <person name="Jeske O."/>
            <person name="Meyerdierks A."/>
            <person name="Storesund J.E."/>
            <person name="Kallscheuer N."/>
            <person name="Luecker S."/>
            <person name="Lage O.M."/>
            <person name="Pohl T."/>
            <person name="Merkel B.J."/>
            <person name="Hornburger P."/>
            <person name="Mueller R.-W."/>
            <person name="Bruemmer F."/>
            <person name="Labrenz M."/>
            <person name="Spormann A.M."/>
            <person name="Op den Camp H."/>
            <person name="Overmann J."/>
            <person name="Amann R."/>
            <person name="Jetten M.S.M."/>
            <person name="Mascher T."/>
            <person name="Medema M.H."/>
            <person name="Devos D.P."/>
            <person name="Kaster A.-K."/>
            <person name="Ovreas L."/>
            <person name="Rohde M."/>
            <person name="Galperin M.Y."/>
            <person name="Jogler C."/>
        </authorList>
    </citation>
    <scope>NUCLEOTIDE SEQUENCE [LARGE SCALE GENOMIC DNA]</scope>
    <source>
        <strain evidence="1 2">V6</strain>
    </source>
</reference>
<dbReference type="EMBL" id="CP036347">
    <property type="protein sequence ID" value="QDU04035.1"/>
    <property type="molecule type" value="Genomic_DNA"/>
</dbReference>
<dbReference type="Pfam" id="PF10029">
    <property type="entry name" value="DUF2271"/>
    <property type="match status" value="1"/>
</dbReference>
<accession>A0A517WFJ1</accession>
<dbReference type="RefSeq" id="WP_197999367.1">
    <property type="nucleotide sequence ID" value="NZ_CP036347.1"/>
</dbReference>
<dbReference type="InterPro" id="IPR014469">
    <property type="entry name" value="DUF2271"/>
</dbReference>
<organism evidence="1 2">
    <name type="scientific">Gimesia chilikensis</name>
    <dbReference type="NCBI Taxonomy" id="2605989"/>
    <lineage>
        <taxon>Bacteria</taxon>
        <taxon>Pseudomonadati</taxon>
        <taxon>Planctomycetota</taxon>
        <taxon>Planctomycetia</taxon>
        <taxon>Planctomycetales</taxon>
        <taxon>Planctomycetaceae</taxon>
        <taxon>Gimesia</taxon>
    </lineage>
</organism>
<dbReference type="Proteomes" id="UP000320722">
    <property type="component" value="Chromosome"/>
</dbReference>
<evidence type="ECO:0000313" key="1">
    <source>
        <dbReference type="EMBL" id="QDU04035.1"/>
    </source>
</evidence>
<name>A0A517WFJ1_9PLAN</name>
<gene>
    <name evidence="1" type="ORF">V6x_37600</name>
</gene>
<protein>
    <recommendedName>
        <fullName evidence="3">DUF2271 domain-containing protein</fullName>
    </recommendedName>
</protein>
<dbReference type="AlphaFoldDB" id="A0A517WFJ1"/>